<feature type="domain" description="Peptidase S33 tripeptidyl aminopeptidase-like C-terminal" evidence="1">
    <location>
        <begin position="42"/>
        <end position="109"/>
    </location>
</feature>
<evidence type="ECO:0000313" key="3">
    <source>
        <dbReference type="Proteomes" id="UP000032142"/>
    </source>
</evidence>
<evidence type="ECO:0000313" key="2">
    <source>
        <dbReference type="EMBL" id="KHG17018.1"/>
    </source>
</evidence>
<organism evidence="2 3">
    <name type="scientific">Gossypium arboreum</name>
    <name type="common">Tree cotton</name>
    <name type="synonym">Gossypium nanking</name>
    <dbReference type="NCBI Taxonomy" id="29729"/>
    <lineage>
        <taxon>Eukaryota</taxon>
        <taxon>Viridiplantae</taxon>
        <taxon>Streptophyta</taxon>
        <taxon>Embryophyta</taxon>
        <taxon>Tracheophyta</taxon>
        <taxon>Spermatophyta</taxon>
        <taxon>Magnoliopsida</taxon>
        <taxon>eudicotyledons</taxon>
        <taxon>Gunneridae</taxon>
        <taxon>Pentapetalae</taxon>
        <taxon>rosids</taxon>
        <taxon>malvids</taxon>
        <taxon>Malvales</taxon>
        <taxon>Malvaceae</taxon>
        <taxon>Malvoideae</taxon>
        <taxon>Gossypium</taxon>
    </lineage>
</organism>
<dbReference type="Pfam" id="PF08386">
    <property type="entry name" value="Abhydrolase_4"/>
    <property type="match status" value="1"/>
</dbReference>
<dbReference type="GO" id="GO:0016787">
    <property type="term" value="F:hydrolase activity"/>
    <property type="evidence" value="ECO:0007669"/>
    <property type="project" value="UniProtKB-KW"/>
</dbReference>
<dbReference type="AlphaFoldDB" id="A0A0B0NR43"/>
<keyword evidence="2" id="KW-0378">Hydrolase</keyword>
<dbReference type="Proteomes" id="UP000032142">
    <property type="component" value="Unassembled WGS sequence"/>
</dbReference>
<dbReference type="Gene3D" id="3.40.50.1820">
    <property type="entry name" value="alpha/beta hydrolase"/>
    <property type="match status" value="1"/>
</dbReference>
<accession>A0A0B0NR43</accession>
<reference evidence="3" key="1">
    <citation type="submission" date="2014-09" db="EMBL/GenBank/DDBJ databases">
        <authorList>
            <person name="Mudge J."/>
            <person name="Ramaraj T."/>
            <person name="Lindquist I.E."/>
            <person name="Bharti A.K."/>
            <person name="Sundararajan A."/>
            <person name="Cameron C.T."/>
            <person name="Woodward J.E."/>
            <person name="May G.D."/>
            <person name="Brubaker C."/>
            <person name="Broadhvest J."/>
            <person name="Wilkins T.A."/>
        </authorList>
    </citation>
    <scope>NUCLEOTIDE SEQUENCE</scope>
    <source>
        <strain evidence="3">cv. AKA8401</strain>
    </source>
</reference>
<gene>
    <name evidence="2" type="ORF">F383_21285</name>
</gene>
<dbReference type="InterPro" id="IPR013595">
    <property type="entry name" value="Pept_S33_TAP-like_C"/>
</dbReference>
<dbReference type="InterPro" id="IPR052370">
    <property type="entry name" value="Meta-cleavage_hydrolase"/>
</dbReference>
<name>A0A0B0NR43_GOSAR</name>
<dbReference type="InterPro" id="IPR029058">
    <property type="entry name" value="AB_hydrolase_fold"/>
</dbReference>
<dbReference type="EMBL" id="KN407342">
    <property type="protein sequence ID" value="KHG17018.1"/>
    <property type="molecule type" value="Genomic_DNA"/>
</dbReference>
<dbReference type="SUPFAM" id="SSF53474">
    <property type="entry name" value="alpha/beta-Hydrolases"/>
    <property type="match status" value="1"/>
</dbReference>
<proteinExistence type="predicted"/>
<dbReference type="PANTHER" id="PTHR43139">
    <property type="entry name" value="SI:DKEY-122A22.2"/>
    <property type="match status" value="1"/>
</dbReference>
<evidence type="ECO:0000259" key="1">
    <source>
        <dbReference type="Pfam" id="PF08386"/>
    </source>
</evidence>
<keyword evidence="3" id="KW-1185">Reference proteome</keyword>
<sequence length="121" mass="13952">MASMIGLPNLFKGHEMCSEHLQERKELIQALHKDRKLSNLPKITQPTLLIWGEHDQIFPLELGHRLERHLGDNAKLVMIKNAGHAINVEKPKVLHKHFKYFLIDTFRPMESGNHSNGCKTD</sequence>
<dbReference type="PANTHER" id="PTHR43139:SF25">
    <property type="entry name" value="ALPHA_BETA-HYDROLASES SUPERFAMILY PROTEIN"/>
    <property type="match status" value="1"/>
</dbReference>
<protein>
    <submittedName>
        <fullName evidence="2">Putative hydrolase yugF</fullName>
    </submittedName>
</protein>